<evidence type="ECO:0000313" key="1">
    <source>
        <dbReference type="EMBL" id="RDD60380.1"/>
    </source>
</evidence>
<accession>A0A369T4X1</accession>
<comment type="caution">
    <text evidence="1">The sequence shown here is derived from an EMBL/GenBank/DDBJ whole genome shotgun (WGS) entry which is preliminary data.</text>
</comment>
<evidence type="ECO:0008006" key="3">
    <source>
        <dbReference type="Google" id="ProtNLM"/>
    </source>
</evidence>
<dbReference type="RefSeq" id="WP_114583668.1">
    <property type="nucleotide sequence ID" value="NZ_QPMH01000028.1"/>
</dbReference>
<dbReference type="Gene3D" id="3.40.50.300">
    <property type="entry name" value="P-loop containing nucleotide triphosphate hydrolases"/>
    <property type="match status" value="1"/>
</dbReference>
<dbReference type="InterPro" id="IPR027417">
    <property type="entry name" value="P-loop_NTPase"/>
</dbReference>
<name>A0A369T4X1_9PROT</name>
<protein>
    <recommendedName>
        <fullName evidence="3">HprK-related kinase A</fullName>
    </recommendedName>
</protein>
<organism evidence="1 2">
    <name type="scientific">Ferruginivarius sediminum</name>
    <dbReference type="NCBI Taxonomy" id="2661937"/>
    <lineage>
        <taxon>Bacteria</taxon>
        <taxon>Pseudomonadati</taxon>
        <taxon>Pseudomonadota</taxon>
        <taxon>Alphaproteobacteria</taxon>
        <taxon>Rhodospirillales</taxon>
        <taxon>Rhodospirillaceae</taxon>
        <taxon>Ferruginivarius</taxon>
    </lineage>
</organism>
<keyword evidence="2" id="KW-1185">Reference proteome</keyword>
<dbReference type="EMBL" id="QPMH01000028">
    <property type="protein sequence ID" value="RDD60380.1"/>
    <property type="molecule type" value="Genomic_DNA"/>
</dbReference>
<dbReference type="AlphaFoldDB" id="A0A369T4X1"/>
<dbReference type="SUPFAM" id="SSF53795">
    <property type="entry name" value="PEP carboxykinase-like"/>
    <property type="match status" value="1"/>
</dbReference>
<gene>
    <name evidence="1" type="ORF">DRB17_18260</name>
</gene>
<sequence length="293" mass="30563">MTTQDDLLFAIPGGSLRVAGAGALAGYVRLLLPRWPVDIVPRRKGADIAVERRGTAFCLGADREMLESAQDAAFSLVNRVITAALAKSTARLTVHAAGVLVPGASPDSAILLVGPTHAGKSTLSLLLASGEACMLGDDVILVEDGDGDGDGDRPTAASLGLAPKVRLPLPPRIAEAAAGYIEDVEAARIADVAYLHPRDGELAPFGRHFPVTSLVLLERLPAEDTSASDAPASLAPLSRSIAVRRLLANCYAPHLASDQKLRSVVALAQHADCHALRFHDSVAAADLIRETFG</sequence>
<reference evidence="1 2" key="1">
    <citation type="submission" date="2018-07" db="EMBL/GenBank/DDBJ databases">
        <title>Venubactetium sediminum gen. nov., sp. nov., isolated from a marine solar saltern.</title>
        <authorList>
            <person name="Wang S."/>
        </authorList>
    </citation>
    <scope>NUCLEOTIDE SEQUENCE [LARGE SCALE GENOMIC DNA]</scope>
    <source>
        <strain evidence="1 2">WD2A32</strain>
    </source>
</reference>
<evidence type="ECO:0000313" key="2">
    <source>
        <dbReference type="Proteomes" id="UP000253941"/>
    </source>
</evidence>
<dbReference type="Proteomes" id="UP000253941">
    <property type="component" value="Unassembled WGS sequence"/>
</dbReference>
<proteinExistence type="predicted"/>